<gene>
    <name evidence="2" type="primary">AVEN_236363_1</name>
    <name evidence="2" type="ORF">TNCT_281131</name>
</gene>
<keyword evidence="1" id="KW-0732">Signal</keyword>
<name>A0A8X6KK21_TRICU</name>
<dbReference type="AlphaFoldDB" id="A0A8X6KK21"/>
<keyword evidence="3" id="KW-1185">Reference proteome</keyword>
<feature type="signal peptide" evidence="1">
    <location>
        <begin position="1"/>
        <end position="20"/>
    </location>
</feature>
<proteinExistence type="predicted"/>
<comment type="caution">
    <text evidence="2">The sequence shown here is derived from an EMBL/GenBank/DDBJ whole genome shotgun (WGS) entry which is preliminary data.</text>
</comment>
<protein>
    <submittedName>
        <fullName evidence="2">Uncharacterized protein</fullName>
    </submittedName>
</protein>
<evidence type="ECO:0000313" key="2">
    <source>
        <dbReference type="EMBL" id="GFQ78455.1"/>
    </source>
</evidence>
<feature type="chain" id="PRO_5036494023" evidence="1">
    <location>
        <begin position="21"/>
        <end position="87"/>
    </location>
</feature>
<reference evidence="2" key="1">
    <citation type="submission" date="2020-07" db="EMBL/GenBank/DDBJ databases">
        <title>Multicomponent nature underlies the extraordinary mechanical properties of spider dragline silk.</title>
        <authorList>
            <person name="Kono N."/>
            <person name="Nakamura H."/>
            <person name="Mori M."/>
            <person name="Yoshida Y."/>
            <person name="Ohtoshi R."/>
            <person name="Malay A.D."/>
            <person name="Moran D.A.P."/>
            <person name="Tomita M."/>
            <person name="Numata K."/>
            <person name="Arakawa K."/>
        </authorList>
    </citation>
    <scope>NUCLEOTIDE SEQUENCE</scope>
</reference>
<evidence type="ECO:0000256" key="1">
    <source>
        <dbReference type="SAM" id="SignalP"/>
    </source>
</evidence>
<dbReference type="OrthoDB" id="6419290at2759"/>
<dbReference type="Proteomes" id="UP000887116">
    <property type="component" value="Unassembled WGS sequence"/>
</dbReference>
<organism evidence="2 3">
    <name type="scientific">Trichonephila clavata</name>
    <name type="common">Joro spider</name>
    <name type="synonym">Nephila clavata</name>
    <dbReference type="NCBI Taxonomy" id="2740835"/>
    <lineage>
        <taxon>Eukaryota</taxon>
        <taxon>Metazoa</taxon>
        <taxon>Ecdysozoa</taxon>
        <taxon>Arthropoda</taxon>
        <taxon>Chelicerata</taxon>
        <taxon>Arachnida</taxon>
        <taxon>Araneae</taxon>
        <taxon>Araneomorphae</taxon>
        <taxon>Entelegynae</taxon>
        <taxon>Araneoidea</taxon>
        <taxon>Nephilidae</taxon>
        <taxon>Trichonephila</taxon>
    </lineage>
</organism>
<sequence length="87" mass="9783">MSGILILSLLLTMLFAYTRAQLGFTDRIDQSLCKVTCRLFIKAHKEGCCALYNVCCSKTLANLNALMTKNYETPLPKSYESIGPYHQ</sequence>
<evidence type="ECO:0000313" key="3">
    <source>
        <dbReference type="Proteomes" id="UP000887116"/>
    </source>
</evidence>
<accession>A0A8X6KK21</accession>
<dbReference type="EMBL" id="BMAO01021909">
    <property type="protein sequence ID" value="GFQ78455.1"/>
    <property type="molecule type" value="Genomic_DNA"/>
</dbReference>